<dbReference type="InterPro" id="IPR032675">
    <property type="entry name" value="LRR_dom_sf"/>
</dbReference>
<keyword evidence="9" id="KW-1185">Reference proteome</keyword>
<organism evidence="8 9">
    <name type="scientific">Saponaria officinalis</name>
    <name type="common">Common soapwort</name>
    <name type="synonym">Lychnis saponaria</name>
    <dbReference type="NCBI Taxonomy" id="3572"/>
    <lineage>
        <taxon>Eukaryota</taxon>
        <taxon>Viridiplantae</taxon>
        <taxon>Streptophyta</taxon>
        <taxon>Embryophyta</taxon>
        <taxon>Tracheophyta</taxon>
        <taxon>Spermatophyta</taxon>
        <taxon>Magnoliopsida</taxon>
        <taxon>eudicotyledons</taxon>
        <taxon>Gunneridae</taxon>
        <taxon>Pentapetalae</taxon>
        <taxon>Caryophyllales</taxon>
        <taxon>Caryophyllaceae</taxon>
        <taxon>Caryophylleae</taxon>
        <taxon>Saponaria</taxon>
    </lineage>
</organism>
<keyword evidence="3 6" id="KW-0732">Signal</keyword>
<dbReference type="PANTHER" id="PTHR48009:SF1">
    <property type="entry name" value="LEUCINE-RICH REPEAT (LRR) FAMILY PROTEIN"/>
    <property type="match status" value="1"/>
</dbReference>
<dbReference type="Pfam" id="PF00560">
    <property type="entry name" value="LRR_1"/>
    <property type="match status" value="5"/>
</dbReference>
<comment type="caution">
    <text evidence="8">The sequence shown here is derived from an EMBL/GenBank/DDBJ whole genome shotgun (WGS) entry which is preliminary data.</text>
</comment>
<evidence type="ECO:0000256" key="1">
    <source>
        <dbReference type="ARBA" id="ARBA00004370"/>
    </source>
</evidence>
<dbReference type="Pfam" id="PF08263">
    <property type="entry name" value="LRRNT_2"/>
    <property type="match status" value="1"/>
</dbReference>
<gene>
    <name evidence="8" type="ORF">RND81_13G175000</name>
</gene>
<keyword evidence="5" id="KW-0472">Membrane</keyword>
<dbReference type="InterPro" id="IPR053213">
    <property type="entry name" value="RLP29"/>
</dbReference>
<dbReference type="InterPro" id="IPR001611">
    <property type="entry name" value="Leu-rich_rpt"/>
</dbReference>
<feature type="signal peptide" evidence="6">
    <location>
        <begin position="1"/>
        <end position="28"/>
    </location>
</feature>
<comment type="subcellular location">
    <subcellularLocation>
        <location evidence="1">Membrane</location>
    </subcellularLocation>
</comment>
<proteinExistence type="predicted"/>
<dbReference type="InterPro" id="IPR013210">
    <property type="entry name" value="LRR_N_plant-typ"/>
</dbReference>
<dbReference type="Proteomes" id="UP001443914">
    <property type="component" value="Unassembled WGS sequence"/>
</dbReference>
<dbReference type="FunFam" id="3.80.10.10:FF:000400">
    <property type="entry name" value="Nuclear pore complex protein NUP107"/>
    <property type="match status" value="1"/>
</dbReference>
<accession>A0AAW1H1R6</accession>
<dbReference type="PANTHER" id="PTHR48009">
    <property type="entry name" value="LEUCINE-RICH REPEAT (LRR) FAMILY PROTEIN"/>
    <property type="match status" value="1"/>
</dbReference>
<dbReference type="AlphaFoldDB" id="A0AAW1H1R6"/>
<feature type="chain" id="PRO_5043699274" description="Leucine-rich repeat-containing N-terminal plant-type domain-containing protein" evidence="6">
    <location>
        <begin position="29"/>
        <end position="417"/>
    </location>
</feature>
<evidence type="ECO:0000256" key="6">
    <source>
        <dbReference type="SAM" id="SignalP"/>
    </source>
</evidence>
<evidence type="ECO:0000256" key="4">
    <source>
        <dbReference type="ARBA" id="ARBA00022737"/>
    </source>
</evidence>
<dbReference type="EMBL" id="JBDFQZ010000013">
    <property type="protein sequence ID" value="KAK9670072.1"/>
    <property type="molecule type" value="Genomic_DNA"/>
</dbReference>
<keyword evidence="4" id="KW-0677">Repeat</keyword>
<evidence type="ECO:0000256" key="3">
    <source>
        <dbReference type="ARBA" id="ARBA00022729"/>
    </source>
</evidence>
<feature type="domain" description="Leucine-rich repeat-containing N-terminal plant-type" evidence="7">
    <location>
        <begin position="36"/>
        <end position="76"/>
    </location>
</feature>
<dbReference type="SUPFAM" id="SSF52058">
    <property type="entry name" value="L domain-like"/>
    <property type="match status" value="1"/>
</dbReference>
<evidence type="ECO:0000313" key="9">
    <source>
        <dbReference type="Proteomes" id="UP001443914"/>
    </source>
</evidence>
<name>A0AAW1H1R6_SAPOF</name>
<evidence type="ECO:0000256" key="2">
    <source>
        <dbReference type="ARBA" id="ARBA00022614"/>
    </source>
</evidence>
<dbReference type="GO" id="GO:0016020">
    <property type="term" value="C:membrane"/>
    <property type="evidence" value="ECO:0007669"/>
    <property type="project" value="UniProtKB-SubCell"/>
</dbReference>
<evidence type="ECO:0000256" key="5">
    <source>
        <dbReference type="ARBA" id="ARBA00023136"/>
    </source>
</evidence>
<evidence type="ECO:0000259" key="7">
    <source>
        <dbReference type="Pfam" id="PF08263"/>
    </source>
</evidence>
<protein>
    <recommendedName>
        <fullName evidence="7">Leucine-rich repeat-containing N-terminal plant-type domain-containing protein</fullName>
    </recommendedName>
</protein>
<dbReference type="Gene3D" id="3.80.10.10">
    <property type="entry name" value="Ribonuclease Inhibitor"/>
    <property type="match status" value="2"/>
</dbReference>
<sequence length="417" mass="44526">MATQLRIVTKLMFCTLLVFYYSAELVQGSPKLSPLDLTVLVSIKNSLTDLPGSSFFSSWNFTDPNPCLTFAGVTCTLSPPGMLRVTTLELGTGLSGSLGLAGSLPETVSDLGELTQLILNPGMVTGPIPAKLGRLKKLRVLFLSHNRLTGPIPESITELTQLHTVDLSYNHLTGTIPTALLTELTQLKVLVLAGNNLSGELPSSSLSLIHLDLKYNNLVGPIPKTLPLTVRYVSLSHNLMWGPINGTTLKTSPNLYYLDLSYNLFSGTLPTTFLRPSLSTLLLSHNRFSGEVTVPAAGAVEYPGGATVDLSHNGFSGGLPEAAAGAENVFLNDNRFSGPIPEAYGEGIRKGVIKTLYLQHNFLDEFPKNVGPTLPENAEVCLAYNCMVPPLGLDTCPTSDGGLVSRPAAQCSVFRNG</sequence>
<keyword evidence="2" id="KW-0433">Leucine-rich repeat</keyword>
<reference evidence="8" key="1">
    <citation type="submission" date="2024-03" db="EMBL/GenBank/DDBJ databases">
        <title>WGS assembly of Saponaria officinalis var. Norfolk2.</title>
        <authorList>
            <person name="Jenkins J."/>
            <person name="Shu S."/>
            <person name="Grimwood J."/>
            <person name="Barry K."/>
            <person name="Goodstein D."/>
            <person name="Schmutz J."/>
            <person name="Leebens-Mack J."/>
            <person name="Osbourn A."/>
        </authorList>
    </citation>
    <scope>NUCLEOTIDE SEQUENCE [LARGE SCALE GENOMIC DNA]</scope>
    <source>
        <strain evidence="8">JIC</strain>
    </source>
</reference>
<evidence type="ECO:0000313" key="8">
    <source>
        <dbReference type="EMBL" id="KAK9670072.1"/>
    </source>
</evidence>